<feature type="active site" description="Proton acceptor" evidence="7">
    <location>
        <position position="19"/>
    </location>
</feature>
<dbReference type="GO" id="GO:0000049">
    <property type="term" value="F:tRNA binding"/>
    <property type="evidence" value="ECO:0007669"/>
    <property type="project" value="UniProtKB-UniRule"/>
</dbReference>
<evidence type="ECO:0000256" key="6">
    <source>
        <dbReference type="ARBA" id="ARBA00050038"/>
    </source>
</evidence>
<comment type="catalytic activity">
    <reaction evidence="7 8">
        <text>an N-acyl-L-alpha-aminoacyl-tRNA + H2O = an N-acyl-L-amino acid + a tRNA + H(+)</text>
        <dbReference type="Rhea" id="RHEA:54448"/>
        <dbReference type="Rhea" id="RHEA-COMP:10123"/>
        <dbReference type="Rhea" id="RHEA-COMP:13883"/>
        <dbReference type="ChEBI" id="CHEBI:15377"/>
        <dbReference type="ChEBI" id="CHEBI:15378"/>
        <dbReference type="ChEBI" id="CHEBI:59874"/>
        <dbReference type="ChEBI" id="CHEBI:78442"/>
        <dbReference type="ChEBI" id="CHEBI:138191"/>
        <dbReference type="EC" id="3.1.1.29"/>
    </reaction>
</comment>
<feature type="binding site" evidence="7">
    <location>
        <position position="116"/>
    </location>
    <ligand>
        <name>tRNA</name>
        <dbReference type="ChEBI" id="CHEBI:17843"/>
    </ligand>
</feature>
<evidence type="ECO:0000256" key="1">
    <source>
        <dbReference type="ARBA" id="ARBA00013260"/>
    </source>
</evidence>
<evidence type="ECO:0000313" key="10">
    <source>
        <dbReference type="EMBL" id="PWE16698.1"/>
    </source>
</evidence>
<comment type="function">
    <text evidence="7">Catalyzes the release of premature peptidyl moieties from peptidyl-tRNA molecules trapped in stalled 50S ribosomal subunits, and thus maintains levels of free tRNAs and 50S ribosomes.</text>
</comment>
<evidence type="ECO:0000256" key="9">
    <source>
        <dbReference type="RuleBase" id="RU004320"/>
    </source>
</evidence>
<name>A0A2U2BRU0_9PROT</name>
<dbReference type="InterPro" id="IPR001328">
    <property type="entry name" value="Pept_tRNA_hydro"/>
</dbReference>
<keyword evidence="4 7" id="KW-0694">RNA-binding</keyword>
<comment type="subunit">
    <text evidence="7">Monomer.</text>
</comment>
<dbReference type="GO" id="GO:0004045">
    <property type="term" value="F:peptidyl-tRNA hydrolase activity"/>
    <property type="evidence" value="ECO:0007669"/>
    <property type="project" value="UniProtKB-UniRule"/>
</dbReference>
<dbReference type="Proteomes" id="UP000245168">
    <property type="component" value="Unassembled WGS sequence"/>
</dbReference>
<comment type="similarity">
    <text evidence="5 7 9">Belongs to the PTH family.</text>
</comment>
<dbReference type="Gene3D" id="3.40.50.1470">
    <property type="entry name" value="Peptidyl-tRNA hydrolase"/>
    <property type="match status" value="1"/>
</dbReference>
<dbReference type="GO" id="GO:0072344">
    <property type="term" value="P:rescue of stalled ribosome"/>
    <property type="evidence" value="ECO:0007669"/>
    <property type="project" value="UniProtKB-UniRule"/>
</dbReference>
<dbReference type="CDD" id="cd00462">
    <property type="entry name" value="PTH"/>
    <property type="match status" value="1"/>
</dbReference>
<dbReference type="OrthoDB" id="9800507at2"/>
<comment type="caution">
    <text evidence="10">The sequence shown here is derived from an EMBL/GenBank/DDBJ whole genome shotgun (WGS) entry which is preliminary data.</text>
</comment>
<keyword evidence="3 7" id="KW-0378">Hydrolase</keyword>
<dbReference type="InterPro" id="IPR036416">
    <property type="entry name" value="Pept_tRNA_hydro_sf"/>
</dbReference>
<comment type="subcellular location">
    <subcellularLocation>
        <location evidence="7">Cytoplasm</location>
    </subcellularLocation>
</comment>
<feature type="binding site" evidence="7">
    <location>
        <position position="14"/>
    </location>
    <ligand>
        <name>tRNA</name>
        <dbReference type="ChEBI" id="CHEBI:17843"/>
    </ligand>
</feature>
<dbReference type="NCBIfam" id="TIGR00447">
    <property type="entry name" value="pth"/>
    <property type="match status" value="1"/>
</dbReference>
<dbReference type="EMBL" id="QEXV01000005">
    <property type="protein sequence ID" value="PWE16698.1"/>
    <property type="molecule type" value="Genomic_DNA"/>
</dbReference>
<dbReference type="PANTHER" id="PTHR17224">
    <property type="entry name" value="PEPTIDYL-TRNA HYDROLASE"/>
    <property type="match status" value="1"/>
</dbReference>
<protein>
    <recommendedName>
        <fullName evidence="6 7">Peptidyl-tRNA hydrolase</fullName>
        <shortName evidence="7">Pth</shortName>
        <ecNumber evidence="1 7">3.1.1.29</ecNumber>
    </recommendedName>
</protein>
<feature type="binding site" evidence="7">
    <location>
        <position position="68"/>
    </location>
    <ligand>
        <name>tRNA</name>
        <dbReference type="ChEBI" id="CHEBI:17843"/>
    </ligand>
</feature>
<evidence type="ECO:0000256" key="3">
    <source>
        <dbReference type="ARBA" id="ARBA00022801"/>
    </source>
</evidence>
<evidence type="ECO:0000313" key="11">
    <source>
        <dbReference type="Proteomes" id="UP000245168"/>
    </source>
</evidence>
<dbReference type="GO" id="GO:0005737">
    <property type="term" value="C:cytoplasm"/>
    <property type="evidence" value="ECO:0007669"/>
    <property type="project" value="UniProtKB-SubCell"/>
</dbReference>
<dbReference type="InterPro" id="IPR018171">
    <property type="entry name" value="Pept_tRNA_hydro_CS"/>
</dbReference>
<dbReference type="SUPFAM" id="SSF53178">
    <property type="entry name" value="Peptidyl-tRNA hydrolase-like"/>
    <property type="match status" value="1"/>
</dbReference>
<keyword evidence="2 7" id="KW-0820">tRNA-binding</keyword>
<dbReference type="PANTHER" id="PTHR17224:SF1">
    <property type="entry name" value="PEPTIDYL-TRNA HYDROLASE"/>
    <property type="match status" value="1"/>
</dbReference>
<evidence type="ECO:0000256" key="2">
    <source>
        <dbReference type="ARBA" id="ARBA00022555"/>
    </source>
</evidence>
<dbReference type="Pfam" id="PF01195">
    <property type="entry name" value="Pept_tRNA_hydro"/>
    <property type="match status" value="1"/>
</dbReference>
<dbReference type="RefSeq" id="WP_109253421.1">
    <property type="nucleotide sequence ID" value="NZ_QEXV01000005.1"/>
</dbReference>
<accession>A0A2U2BRU0</accession>
<keyword evidence="7" id="KW-0963">Cytoplasm</keyword>
<feature type="site" description="Stabilizes the basic form of H active site to accept a proton" evidence="7">
    <location>
        <position position="95"/>
    </location>
</feature>
<dbReference type="PROSITE" id="PS01195">
    <property type="entry name" value="PEPT_TRNA_HYDROL_1"/>
    <property type="match status" value="1"/>
</dbReference>
<evidence type="ECO:0000256" key="4">
    <source>
        <dbReference type="ARBA" id="ARBA00022884"/>
    </source>
</evidence>
<feature type="site" description="Discriminates between blocked and unblocked aminoacyl-tRNA" evidence="7">
    <location>
        <position position="9"/>
    </location>
</feature>
<gene>
    <name evidence="7" type="primary">pth</name>
    <name evidence="10" type="ORF">DDZ18_10840</name>
</gene>
<dbReference type="EC" id="3.1.1.29" evidence="1 7"/>
<sequence>MLLIVGLGNPGGKYVANRHNVGAMAVEAIAQDHGFSPWREKFQGLVSEGVLQTPAGPVKTLLLRPQTYYNESGRSVGAATTFYKIPPEDIVVFHDEIDLAPGKFRFKTGGGHGGNNGMRSISSHVSPDVRRCRIGIGHPGDKNRVSGYVLSDFSKAEEQWLGPLLDAIARAAPLLAAGEHDAFQTKVTHLAPAPGNGEARD</sequence>
<evidence type="ECO:0000256" key="7">
    <source>
        <dbReference type="HAMAP-Rule" id="MF_00083"/>
    </source>
</evidence>
<feature type="binding site" evidence="7">
    <location>
        <position position="70"/>
    </location>
    <ligand>
        <name>tRNA</name>
        <dbReference type="ChEBI" id="CHEBI:17843"/>
    </ligand>
</feature>
<dbReference type="HAMAP" id="MF_00083">
    <property type="entry name" value="Pept_tRNA_hydro_bact"/>
    <property type="match status" value="1"/>
</dbReference>
<proteinExistence type="inferred from homology"/>
<dbReference type="AlphaFoldDB" id="A0A2U2BRU0"/>
<dbReference type="GO" id="GO:0006515">
    <property type="term" value="P:protein quality control for misfolded or incompletely synthesized proteins"/>
    <property type="evidence" value="ECO:0007669"/>
    <property type="project" value="UniProtKB-UniRule"/>
</dbReference>
<evidence type="ECO:0000256" key="5">
    <source>
        <dbReference type="ARBA" id="ARBA00038063"/>
    </source>
</evidence>
<comment type="function">
    <text evidence="7">Hydrolyzes ribosome-free peptidyl-tRNAs (with 1 or more amino acids incorporated), which drop off the ribosome during protein synthesis, or as a result of ribosome stalling.</text>
</comment>
<keyword evidence="11" id="KW-1185">Reference proteome</keyword>
<organism evidence="10 11">
    <name type="scientific">Marinicauda salina</name>
    <dbReference type="NCBI Taxonomy" id="2135793"/>
    <lineage>
        <taxon>Bacteria</taxon>
        <taxon>Pseudomonadati</taxon>
        <taxon>Pseudomonadota</taxon>
        <taxon>Alphaproteobacteria</taxon>
        <taxon>Maricaulales</taxon>
        <taxon>Maricaulaceae</taxon>
        <taxon>Marinicauda</taxon>
    </lineage>
</organism>
<dbReference type="FunFam" id="3.40.50.1470:FF:000001">
    <property type="entry name" value="Peptidyl-tRNA hydrolase"/>
    <property type="match status" value="1"/>
</dbReference>
<evidence type="ECO:0000256" key="8">
    <source>
        <dbReference type="RuleBase" id="RU000673"/>
    </source>
</evidence>
<reference evidence="11" key="1">
    <citation type="submission" date="2018-05" db="EMBL/GenBank/DDBJ databases">
        <authorList>
            <person name="Liu B.-T."/>
        </authorList>
    </citation>
    <scope>NUCLEOTIDE SEQUENCE [LARGE SCALE GENOMIC DNA]</scope>
    <source>
        <strain evidence="11">WD6-1</strain>
    </source>
</reference>